<dbReference type="Proteomes" id="UP000751190">
    <property type="component" value="Unassembled WGS sequence"/>
</dbReference>
<dbReference type="InterPro" id="IPR003409">
    <property type="entry name" value="MORN"/>
</dbReference>
<dbReference type="PROSITE" id="PS50016">
    <property type="entry name" value="ZF_PHD_2"/>
    <property type="match status" value="1"/>
</dbReference>
<evidence type="ECO:0000256" key="5">
    <source>
        <dbReference type="ARBA" id="ARBA00023125"/>
    </source>
</evidence>
<dbReference type="EMBL" id="JAGTXO010000002">
    <property type="protein sequence ID" value="KAG8469577.1"/>
    <property type="molecule type" value="Genomic_DNA"/>
</dbReference>
<dbReference type="FunFam" id="1.10.10.60:FF:000012">
    <property type="entry name" value="Metastasis-associated 1 family, member 3"/>
    <property type="match status" value="1"/>
</dbReference>
<gene>
    <name evidence="11" type="ORF">KFE25_006032</name>
</gene>
<sequence length="628" mass="68026">MTSLTTVYMLPTPPVLRLEVYSPASAVPDDRGAFVWPSGARYEGEWLARKPHGRGAYVAPDGCAYDGEWLAGTPNGVGVLTSADRTLRYTGRLHNGVCDGVGGLVCDRSGTSYQGLWARGKPDGRGCQTSIDLRGNARHTDGVWQGGICVVAHCVERSRASRDLFDAFVRHGVPRAQTTYGICSPERCGDAVLTPPKKRPPSGLTPPLQQYDFNRDWCDVCGSSGNLICCDGCPAAFHLCCVHLEAHEEPLGPWYCRECASRLWARPSGVQRRGEVLEVSVDAELAVEAEATPPLPSTPHGSVFVGGCLSPRKEPALPLGPARYLHYWRDNDLRVFLRQILNTEAVDQMTRDELVKHMLERGRLTRGVQPVHCSRVGPRYQAAVPDGTLALAPRARDAIVDGATLQWSAHAFASAPAVEGEARESGAKLLAAVEADGRARRTHVVGGDTVASSSAKETVAPTSSAQTADNTVEPMPSCNLNEPDAAVALDGALAACQASCAQIGGSVEQALRLIHASAYDDARLAAALPVAAAARPHGSARPWSQDENQLFQQCLRQYGKNFAQFRRLMRGRSTAEFVQHYYGTKHRTFVPPPPDNGSGSTRVKRLRRNKQDRVLFDSLQSRDEYACE</sequence>
<feature type="domain" description="SANT" evidence="10">
    <location>
        <begin position="538"/>
        <end position="589"/>
    </location>
</feature>
<name>A0A8J5XW47_DIALT</name>
<keyword evidence="5" id="KW-0238">DNA-binding</keyword>
<keyword evidence="2" id="KW-0677">Repeat</keyword>
<dbReference type="SMART" id="SM00698">
    <property type="entry name" value="MORN"/>
    <property type="match status" value="4"/>
</dbReference>
<dbReference type="PANTHER" id="PTHR23084">
    <property type="entry name" value="PHOSPHATIDYLINOSITOL-4-PHOSPHATE 5-KINASE RELATED"/>
    <property type="match status" value="1"/>
</dbReference>
<keyword evidence="4" id="KW-0862">Zinc</keyword>
<evidence type="ECO:0000256" key="7">
    <source>
        <dbReference type="PROSITE-ProRule" id="PRU00146"/>
    </source>
</evidence>
<dbReference type="AlphaFoldDB" id="A0A8J5XW47"/>
<dbReference type="InterPro" id="IPR011011">
    <property type="entry name" value="Znf_FYVE_PHD"/>
</dbReference>
<dbReference type="PROSITE" id="PS01359">
    <property type="entry name" value="ZF_PHD_1"/>
    <property type="match status" value="1"/>
</dbReference>
<dbReference type="InterPro" id="IPR009057">
    <property type="entry name" value="Homeodomain-like_sf"/>
</dbReference>
<dbReference type="SMART" id="SM00249">
    <property type="entry name" value="PHD"/>
    <property type="match status" value="1"/>
</dbReference>
<evidence type="ECO:0000256" key="3">
    <source>
        <dbReference type="ARBA" id="ARBA00022771"/>
    </source>
</evidence>
<dbReference type="InterPro" id="IPR013083">
    <property type="entry name" value="Znf_RING/FYVE/PHD"/>
</dbReference>
<feature type="region of interest" description="Disordered" evidence="8">
    <location>
        <begin position="585"/>
        <end position="611"/>
    </location>
</feature>
<dbReference type="SMART" id="SM00717">
    <property type="entry name" value="SANT"/>
    <property type="match status" value="1"/>
</dbReference>
<dbReference type="Gene3D" id="3.30.40.10">
    <property type="entry name" value="Zinc/RING finger domain, C3HC4 (zinc finger)"/>
    <property type="match status" value="1"/>
</dbReference>
<dbReference type="SUPFAM" id="SSF46689">
    <property type="entry name" value="Homeodomain-like"/>
    <property type="match status" value="1"/>
</dbReference>
<evidence type="ECO:0000313" key="12">
    <source>
        <dbReference type="Proteomes" id="UP000751190"/>
    </source>
</evidence>
<evidence type="ECO:0000259" key="9">
    <source>
        <dbReference type="PROSITE" id="PS50016"/>
    </source>
</evidence>
<evidence type="ECO:0000313" key="11">
    <source>
        <dbReference type="EMBL" id="KAG8469577.1"/>
    </source>
</evidence>
<evidence type="ECO:0000256" key="8">
    <source>
        <dbReference type="SAM" id="MobiDB-lite"/>
    </source>
</evidence>
<reference evidence="11" key="1">
    <citation type="submission" date="2021-05" db="EMBL/GenBank/DDBJ databases">
        <title>The genome of the haptophyte Pavlova lutheri (Diacronema luteri, Pavlovales) - a model for lipid biosynthesis in eukaryotic algae.</title>
        <authorList>
            <person name="Hulatt C.J."/>
            <person name="Posewitz M.C."/>
        </authorList>
    </citation>
    <scope>NUCLEOTIDE SEQUENCE</scope>
    <source>
        <strain evidence="11">NIVA-4/92</strain>
    </source>
</reference>
<dbReference type="InterPro" id="IPR019787">
    <property type="entry name" value="Znf_PHD-finger"/>
</dbReference>
<dbReference type="InterPro" id="IPR019786">
    <property type="entry name" value="Zinc_finger_PHD-type_CS"/>
</dbReference>
<dbReference type="InterPro" id="IPR001005">
    <property type="entry name" value="SANT/Myb"/>
</dbReference>
<organism evidence="11 12">
    <name type="scientific">Diacronema lutheri</name>
    <name type="common">Unicellular marine alga</name>
    <name type="synonym">Monochrysis lutheri</name>
    <dbReference type="NCBI Taxonomy" id="2081491"/>
    <lineage>
        <taxon>Eukaryota</taxon>
        <taxon>Haptista</taxon>
        <taxon>Haptophyta</taxon>
        <taxon>Pavlovophyceae</taxon>
        <taxon>Pavlovales</taxon>
        <taxon>Pavlovaceae</taxon>
        <taxon>Diacronema</taxon>
    </lineage>
</organism>
<comment type="caution">
    <text evidence="11">The sequence shown here is derived from an EMBL/GenBank/DDBJ whole genome shotgun (WGS) entry which is preliminary data.</text>
</comment>
<dbReference type="InterPro" id="IPR017884">
    <property type="entry name" value="SANT_dom"/>
</dbReference>
<evidence type="ECO:0000259" key="10">
    <source>
        <dbReference type="PROSITE" id="PS51293"/>
    </source>
</evidence>
<keyword evidence="1" id="KW-0479">Metal-binding</keyword>
<dbReference type="InterPro" id="IPR001965">
    <property type="entry name" value="Znf_PHD"/>
</dbReference>
<dbReference type="GO" id="GO:0005634">
    <property type="term" value="C:nucleus"/>
    <property type="evidence" value="ECO:0007669"/>
    <property type="project" value="UniProtKB-ARBA"/>
</dbReference>
<evidence type="ECO:0000256" key="2">
    <source>
        <dbReference type="ARBA" id="ARBA00022737"/>
    </source>
</evidence>
<dbReference type="Gene3D" id="2.20.110.10">
    <property type="entry name" value="Histone H3 K4-specific methyltransferase SET7/9 N-terminal domain"/>
    <property type="match status" value="1"/>
</dbReference>
<dbReference type="Pfam" id="PF02493">
    <property type="entry name" value="MORN"/>
    <property type="match status" value="3"/>
</dbReference>
<protein>
    <submittedName>
        <fullName evidence="11">Uncharacterized protein</fullName>
    </submittedName>
</protein>
<keyword evidence="3 7" id="KW-0863">Zinc-finger</keyword>
<evidence type="ECO:0000256" key="6">
    <source>
        <dbReference type="ARBA" id="ARBA00023242"/>
    </source>
</evidence>
<dbReference type="Gene3D" id="1.10.10.60">
    <property type="entry name" value="Homeodomain-like"/>
    <property type="match status" value="1"/>
</dbReference>
<feature type="compositionally biased region" description="Polar residues" evidence="8">
    <location>
        <begin position="450"/>
        <end position="470"/>
    </location>
</feature>
<proteinExistence type="predicted"/>
<dbReference type="OrthoDB" id="1919692at2759"/>
<accession>A0A8J5XW47</accession>
<keyword evidence="6" id="KW-0539">Nucleus</keyword>
<dbReference type="SUPFAM" id="SSF57903">
    <property type="entry name" value="FYVE/PHD zinc finger"/>
    <property type="match status" value="1"/>
</dbReference>
<dbReference type="PANTHER" id="PTHR23084:SF263">
    <property type="entry name" value="MORN REPEAT-CONTAINING PROTEIN 1"/>
    <property type="match status" value="1"/>
</dbReference>
<keyword evidence="12" id="KW-1185">Reference proteome</keyword>
<dbReference type="GO" id="GO:0003677">
    <property type="term" value="F:DNA binding"/>
    <property type="evidence" value="ECO:0007669"/>
    <property type="project" value="UniProtKB-KW"/>
</dbReference>
<evidence type="ECO:0000256" key="1">
    <source>
        <dbReference type="ARBA" id="ARBA00022723"/>
    </source>
</evidence>
<evidence type="ECO:0000256" key="4">
    <source>
        <dbReference type="ARBA" id="ARBA00022833"/>
    </source>
</evidence>
<feature type="region of interest" description="Disordered" evidence="8">
    <location>
        <begin position="446"/>
        <end position="472"/>
    </location>
</feature>
<dbReference type="Pfam" id="PF00628">
    <property type="entry name" value="PHD"/>
    <property type="match status" value="1"/>
</dbReference>
<dbReference type="SUPFAM" id="SSF82185">
    <property type="entry name" value="Histone H3 K4-specific methyltransferase SET7/9 N-terminal domain"/>
    <property type="match status" value="1"/>
</dbReference>
<feature type="domain" description="PHD-type" evidence="9">
    <location>
        <begin position="215"/>
        <end position="262"/>
    </location>
</feature>
<dbReference type="GO" id="GO:0008270">
    <property type="term" value="F:zinc ion binding"/>
    <property type="evidence" value="ECO:0007669"/>
    <property type="project" value="UniProtKB-KW"/>
</dbReference>
<dbReference type="PROSITE" id="PS51293">
    <property type="entry name" value="SANT"/>
    <property type="match status" value="1"/>
</dbReference>